<accession>A0A6P0HF40</accession>
<evidence type="ECO:0000256" key="1">
    <source>
        <dbReference type="SAM" id="MobiDB-lite"/>
    </source>
</evidence>
<keyword evidence="5" id="KW-1185">Reference proteome</keyword>
<proteinExistence type="predicted"/>
<dbReference type="InterPro" id="IPR005693">
    <property type="entry name" value="Mce"/>
</dbReference>
<comment type="caution">
    <text evidence="4">The sequence shown here is derived from an EMBL/GenBank/DDBJ whole genome shotgun (WGS) entry which is preliminary data.</text>
</comment>
<feature type="compositionally biased region" description="Low complexity" evidence="1">
    <location>
        <begin position="334"/>
        <end position="344"/>
    </location>
</feature>
<protein>
    <submittedName>
        <fullName evidence="4">MCE family protein</fullName>
    </submittedName>
</protein>
<evidence type="ECO:0000259" key="2">
    <source>
        <dbReference type="Pfam" id="PF02470"/>
    </source>
</evidence>
<dbReference type="Pfam" id="PF02470">
    <property type="entry name" value="MlaD"/>
    <property type="match status" value="1"/>
</dbReference>
<evidence type="ECO:0000313" key="4">
    <source>
        <dbReference type="EMBL" id="NEN77342.1"/>
    </source>
</evidence>
<feature type="region of interest" description="Disordered" evidence="1">
    <location>
        <begin position="334"/>
        <end position="357"/>
    </location>
</feature>
<dbReference type="InterPro" id="IPR024516">
    <property type="entry name" value="Mce_C"/>
</dbReference>
<dbReference type="GO" id="GO:0005576">
    <property type="term" value="C:extracellular region"/>
    <property type="evidence" value="ECO:0007669"/>
    <property type="project" value="TreeGrafter"/>
</dbReference>
<dbReference type="InterPro" id="IPR003399">
    <property type="entry name" value="Mce/MlaD"/>
</dbReference>
<feature type="domain" description="Mammalian cell entry C-terminal" evidence="3">
    <location>
        <begin position="123"/>
        <end position="317"/>
    </location>
</feature>
<reference evidence="4 5" key="1">
    <citation type="journal article" date="2014" name="Int. J. Syst. Evol. Microbiol.">
        <title>Nocardioides zeae sp. nov., isolated from the stem of Zea mays.</title>
        <authorList>
            <person name="Glaeser S.P."/>
            <person name="McInroy J.A."/>
            <person name="Busse H.J."/>
            <person name="Kampfer P."/>
        </authorList>
    </citation>
    <scope>NUCLEOTIDE SEQUENCE [LARGE SCALE GENOMIC DNA]</scope>
    <source>
        <strain evidence="4 5">JCM 30728</strain>
    </source>
</reference>
<gene>
    <name evidence="4" type="ORF">G3T38_03530</name>
</gene>
<sequence length="357" mass="37094">MSTRTPRPAGRRARLLRSGALLLALAAVVLAVTARSAYVDGRSTTVVADFDSAVGLYVGSDVQVLGVPVGEVTEIEPGVEAVRVTMRLDPGRKVAAGTAAVIVAPTVVSDRYVQLTEPWTEGAALADGAVIDADRTAVPVEIDELYTSLEDVSTRLGPNGVNADGALSAFLEVAAENLDGTGADLNTMIGEFSDLSATVSGVDADLFATIGHLAELSDMLEVNDETVGSATSRFAEVADYLAADRDDLATAVQELGAALAVLDDFIADNRSALRTSVDNLVGPTQTLVNQRASLEELLRMAPLTLQNFLQAYDPATGSLQGRANLNEANLWSSDGLSARSSSDAPPVLLPGIGETGR</sequence>
<dbReference type="Pfam" id="PF11887">
    <property type="entry name" value="Mce4_CUP1"/>
    <property type="match status" value="1"/>
</dbReference>
<evidence type="ECO:0000259" key="3">
    <source>
        <dbReference type="Pfam" id="PF11887"/>
    </source>
</evidence>
<dbReference type="EMBL" id="JAAGXA010000002">
    <property type="protein sequence ID" value="NEN77342.1"/>
    <property type="molecule type" value="Genomic_DNA"/>
</dbReference>
<evidence type="ECO:0000313" key="5">
    <source>
        <dbReference type="Proteomes" id="UP000468687"/>
    </source>
</evidence>
<name>A0A6P0HF40_9ACTN</name>
<dbReference type="InterPro" id="IPR052336">
    <property type="entry name" value="MlaD_Phospholipid_Transporter"/>
</dbReference>
<feature type="domain" description="Mce/MlaD" evidence="2">
    <location>
        <begin position="43"/>
        <end position="117"/>
    </location>
</feature>
<dbReference type="Proteomes" id="UP000468687">
    <property type="component" value="Unassembled WGS sequence"/>
</dbReference>
<dbReference type="NCBIfam" id="TIGR00996">
    <property type="entry name" value="Mtu_fam_mce"/>
    <property type="match status" value="1"/>
</dbReference>
<dbReference type="PANTHER" id="PTHR33371:SF4">
    <property type="entry name" value="INTERMEMBRANE PHOSPHOLIPID TRANSPORT SYSTEM BINDING PROTEIN MLAD"/>
    <property type="match status" value="1"/>
</dbReference>
<dbReference type="AlphaFoldDB" id="A0A6P0HF40"/>
<dbReference type="RefSeq" id="WP_163770720.1">
    <property type="nucleotide sequence ID" value="NZ_JAAGXA010000002.1"/>
</dbReference>
<dbReference type="PANTHER" id="PTHR33371">
    <property type="entry name" value="INTERMEMBRANE PHOSPHOLIPID TRANSPORT SYSTEM BINDING PROTEIN MLAD-RELATED"/>
    <property type="match status" value="1"/>
</dbReference>
<organism evidence="4 5">
    <name type="scientific">Nocardioides zeae</name>
    <dbReference type="NCBI Taxonomy" id="1457234"/>
    <lineage>
        <taxon>Bacteria</taxon>
        <taxon>Bacillati</taxon>
        <taxon>Actinomycetota</taxon>
        <taxon>Actinomycetes</taxon>
        <taxon>Propionibacteriales</taxon>
        <taxon>Nocardioidaceae</taxon>
        <taxon>Nocardioides</taxon>
    </lineage>
</organism>